<feature type="region of interest" description="Disordered" evidence="1">
    <location>
        <begin position="1"/>
        <end position="46"/>
    </location>
</feature>
<protein>
    <submittedName>
        <fullName evidence="2">Uncharacterized protein</fullName>
    </submittedName>
</protein>
<accession>B2HN93</accession>
<gene>
    <name evidence="2" type="ordered locus">MMAR_2142</name>
</gene>
<proteinExistence type="predicted"/>
<feature type="compositionally biased region" description="Polar residues" evidence="1">
    <location>
        <begin position="29"/>
        <end position="45"/>
    </location>
</feature>
<dbReference type="KEGG" id="mmi:MMAR_2142"/>
<dbReference type="AlphaFoldDB" id="B2HN93"/>
<evidence type="ECO:0000313" key="3">
    <source>
        <dbReference type="Proteomes" id="UP000001190"/>
    </source>
</evidence>
<reference evidence="2 3" key="1">
    <citation type="journal article" date="2008" name="Genome Res.">
        <title>Insights from the complete genome sequence of Mycobacterium marinum on the evolution of Mycobacterium tuberculosis.</title>
        <authorList>
            <person name="Stinear T.P."/>
            <person name="Seemann T."/>
            <person name="Harrison P.F."/>
            <person name="Jenkin G.A."/>
            <person name="Davies J.K."/>
            <person name="Johnson P.D."/>
            <person name="Abdellah Z."/>
            <person name="Arrowsmith C."/>
            <person name="Chillingworth T."/>
            <person name="Churcher C."/>
            <person name="Clarke K."/>
            <person name="Cronin A."/>
            <person name="Davis P."/>
            <person name="Goodhead I."/>
            <person name="Holroyd N."/>
            <person name="Jagels K."/>
            <person name="Lord A."/>
            <person name="Moule S."/>
            <person name="Mungall K."/>
            <person name="Norbertczak H."/>
            <person name="Quail M.A."/>
            <person name="Rabbinowitsch E."/>
            <person name="Walker D."/>
            <person name="White B."/>
            <person name="Whitehead S."/>
            <person name="Small P.L."/>
            <person name="Brosch R."/>
            <person name="Ramakrishnan L."/>
            <person name="Fischbach M.A."/>
            <person name="Parkhill J."/>
            <person name="Cole S.T."/>
        </authorList>
    </citation>
    <scope>NUCLEOTIDE SEQUENCE [LARGE SCALE GENOMIC DNA]</scope>
    <source>
        <strain evidence="3">ATCC BAA-535 / M</strain>
    </source>
</reference>
<dbReference type="HOGENOM" id="CLU_2356714_0_0_11"/>
<organism evidence="2 3">
    <name type="scientific">Mycobacterium marinum (strain ATCC BAA-535 / M)</name>
    <dbReference type="NCBI Taxonomy" id="216594"/>
    <lineage>
        <taxon>Bacteria</taxon>
        <taxon>Bacillati</taxon>
        <taxon>Actinomycetota</taxon>
        <taxon>Actinomycetes</taxon>
        <taxon>Mycobacteriales</taxon>
        <taxon>Mycobacteriaceae</taxon>
        <taxon>Mycobacterium</taxon>
        <taxon>Mycobacterium ulcerans group</taxon>
    </lineage>
</organism>
<dbReference type="STRING" id="216594.MMAR_2142"/>
<evidence type="ECO:0000256" key="1">
    <source>
        <dbReference type="SAM" id="MobiDB-lite"/>
    </source>
</evidence>
<dbReference type="Proteomes" id="UP000001190">
    <property type="component" value="Chromosome"/>
</dbReference>
<name>B2HN93_MYCMM</name>
<dbReference type="EMBL" id="CP000854">
    <property type="protein sequence ID" value="ACC40591.1"/>
    <property type="molecule type" value="Genomic_DNA"/>
</dbReference>
<feature type="compositionally biased region" description="Low complexity" evidence="1">
    <location>
        <begin position="19"/>
        <end position="28"/>
    </location>
</feature>
<sequence length="96" mass="10268">MRAVLGRPCSPLPPPLPPTGATLPAQTGLTTPHKTIWTDRTSPSRSGIDEASAVVGFGQGGVDDLNSVERAMMNNPVRAALQHHREATWFRRLADG</sequence>
<evidence type="ECO:0000313" key="2">
    <source>
        <dbReference type="EMBL" id="ACC40591.1"/>
    </source>
</evidence>
<keyword evidence="3" id="KW-1185">Reference proteome</keyword>